<evidence type="ECO:0000259" key="3">
    <source>
        <dbReference type="PROSITE" id="PS50113"/>
    </source>
</evidence>
<dbReference type="InterPro" id="IPR000014">
    <property type="entry name" value="PAS"/>
</dbReference>
<name>A0ABY2D4A8_9GAMM</name>
<dbReference type="InterPro" id="IPR000160">
    <property type="entry name" value="GGDEF_dom"/>
</dbReference>
<dbReference type="SMART" id="SM00065">
    <property type="entry name" value="GAF"/>
    <property type="match status" value="1"/>
</dbReference>
<dbReference type="SUPFAM" id="SSF55073">
    <property type="entry name" value="Nucleotide cyclase"/>
    <property type="match status" value="1"/>
</dbReference>
<dbReference type="InterPro" id="IPR050469">
    <property type="entry name" value="Diguanylate_Cyclase"/>
</dbReference>
<comment type="caution">
    <text evidence="5">The sequence shown here is derived from an EMBL/GenBank/DDBJ whole genome shotgun (WGS) entry which is preliminary data.</text>
</comment>
<dbReference type="CDD" id="cd01949">
    <property type="entry name" value="GGDEF"/>
    <property type="match status" value="1"/>
</dbReference>
<dbReference type="InterPro" id="IPR043128">
    <property type="entry name" value="Rev_trsase/Diguanyl_cyclase"/>
</dbReference>
<reference evidence="5 6" key="1">
    <citation type="submission" date="2019-03" db="EMBL/GenBank/DDBJ databases">
        <title>Halomonas marinisediminis sp. nov., a moderately halophilic bacterium isolated from the Bohai Gulf.</title>
        <authorList>
            <person name="Ji X."/>
        </authorList>
    </citation>
    <scope>NUCLEOTIDE SEQUENCE [LARGE SCALE GENOMIC DNA]</scope>
    <source>
        <strain evidence="5 6">204</strain>
    </source>
</reference>
<dbReference type="PROSITE" id="PS50887">
    <property type="entry name" value="GGDEF"/>
    <property type="match status" value="1"/>
</dbReference>
<dbReference type="InterPro" id="IPR000700">
    <property type="entry name" value="PAS-assoc_C"/>
</dbReference>
<protein>
    <recommendedName>
        <fullName evidence="1">diguanylate cyclase</fullName>
        <ecNumber evidence="1">2.7.7.65</ecNumber>
    </recommendedName>
</protein>
<proteinExistence type="predicted"/>
<dbReference type="EC" id="2.7.7.65" evidence="1"/>
<dbReference type="Pfam" id="PF08447">
    <property type="entry name" value="PAS_3"/>
    <property type="match status" value="1"/>
</dbReference>
<dbReference type="PANTHER" id="PTHR45138">
    <property type="entry name" value="REGULATORY COMPONENTS OF SENSORY TRANSDUCTION SYSTEM"/>
    <property type="match status" value="1"/>
</dbReference>
<dbReference type="SUPFAM" id="SSF55781">
    <property type="entry name" value="GAF domain-like"/>
    <property type="match status" value="1"/>
</dbReference>
<dbReference type="Pfam" id="PF01590">
    <property type="entry name" value="GAF"/>
    <property type="match status" value="1"/>
</dbReference>
<dbReference type="NCBIfam" id="TIGR00254">
    <property type="entry name" value="GGDEF"/>
    <property type="match status" value="1"/>
</dbReference>
<evidence type="ECO:0000256" key="1">
    <source>
        <dbReference type="ARBA" id="ARBA00012528"/>
    </source>
</evidence>
<dbReference type="InterPro" id="IPR029016">
    <property type="entry name" value="GAF-like_dom_sf"/>
</dbReference>
<evidence type="ECO:0000313" key="6">
    <source>
        <dbReference type="Proteomes" id="UP000294823"/>
    </source>
</evidence>
<dbReference type="Proteomes" id="UP000294823">
    <property type="component" value="Unassembled WGS sequence"/>
</dbReference>
<organism evidence="5 6">
    <name type="scientific">Halomonas marinisediminis</name>
    <dbReference type="NCBI Taxonomy" id="2546095"/>
    <lineage>
        <taxon>Bacteria</taxon>
        <taxon>Pseudomonadati</taxon>
        <taxon>Pseudomonadota</taxon>
        <taxon>Gammaproteobacteria</taxon>
        <taxon>Oceanospirillales</taxon>
        <taxon>Halomonadaceae</taxon>
        <taxon>Halomonas</taxon>
    </lineage>
</organism>
<dbReference type="Gene3D" id="3.30.450.20">
    <property type="entry name" value="PAS domain"/>
    <property type="match status" value="1"/>
</dbReference>
<evidence type="ECO:0000256" key="2">
    <source>
        <dbReference type="ARBA" id="ARBA00034247"/>
    </source>
</evidence>
<keyword evidence="6" id="KW-1185">Reference proteome</keyword>
<dbReference type="SMART" id="SM00267">
    <property type="entry name" value="GGDEF"/>
    <property type="match status" value="1"/>
</dbReference>
<comment type="catalytic activity">
    <reaction evidence="2">
        <text>2 GTP = 3',3'-c-di-GMP + 2 diphosphate</text>
        <dbReference type="Rhea" id="RHEA:24898"/>
        <dbReference type="ChEBI" id="CHEBI:33019"/>
        <dbReference type="ChEBI" id="CHEBI:37565"/>
        <dbReference type="ChEBI" id="CHEBI:58805"/>
        <dbReference type="EC" id="2.7.7.65"/>
    </reaction>
</comment>
<dbReference type="PANTHER" id="PTHR45138:SF9">
    <property type="entry name" value="DIGUANYLATE CYCLASE DGCM-RELATED"/>
    <property type="match status" value="1"/>
</dbReference>
<dbReference type="CDD" id="cd00130">
    <property type="entry name" value="PAS"/>
    <property type="match status" value="1"/>
</dbReference>
<dbReference type="InterPro" id="IPR013655">
    <property type="entry name" value="PAS_fold_3"/>
</dbReference>
<sequence>MLGPPPRSSLPTEVAKVPLVADDCLAALARGSTALMAMEHWADGVDRLLTELGPVSGASRVWILQLVEIQPDRVIQDYVFEWASSERYQLLNHYRSRFFASSLDEVEYQQLVEERQRGCRHSFCTPMLPEGPIKRHLESQATLSMASVPIFVDGRWWGTLGIDDCDRSVNWEGPGLDLLETAAQMVAAALYRYQLNHRSRQVELFHKVADCGVWEVSLRNGRVWCSQGLKVALGYPETSPRMPLRRLANRLHPTDRAVIWSWLRESRNAPTPVQFRLDVRVRLVDDAWSWYEVIAEVQHNDQGEPVALAGVLVDIGKRKQEEEQAQAASERDALTGALNRRGLDRQMSEHPATFPRHLILFDIDHFKQINDTHGHLVGDALLSQLVDRLQHELRPEDCLVRLGGEEFAVLATGMQNEQAMSLAERLRRCVADTPFCIEVAGVSRPVSVNMTISLGVAHQASDEFEALAQLMAEADQALYAAKHTGRNCVAAAESKAIYELGS</sequence>
<feature type="domain" description="GGDEF" evidence="4">
    <location>
        <begin position="354"/>
        <end position="494"/>
    </location>
</feature>
<dbReference type="EMBL" id="SLTR01000020">
    <property type="protein sequence ID" value="TDB01230.1"/>
    <property type="molecule type" value="Genomic_DNA"/>
</dbReference>
<accession>A0ABY2D4A8</accession>
<gene>
    <name evidence="5" type="ORF">E0702_13610</name>
</gene>
<dbReference type="InterPro" id="IPR003018">
    <property type="entry name" value="GAF"/>
</dbReference>
<dbReference type="SUPFAM" id="SSF55785">
    <property type="entry name" value="PYP-like sensor domain (PAS domain)"/>
    <property type="match status" value="1"/>
</dbReference>
<dbReference type="InterPro" id="IPR035965">
    <property type="entry name" value="PAS-like_dom_sf"/>
</dbReference>
<evidence type="ECO:0000259" key="4">
    <source>
        <dbReference type="PROSITE" id="PS50887"/>
    </source>
</evidence>
<dbReference type="Gene3D" id="3.30.450.40">
    <property type="match status" value="1"/>
</dbReference>
<dbReference type="Pfam" id="PF00990">
    <property type="entry name" value="GGDEF"/>
    <property type="match status" value="1"/>
</dbReference>
<dbReference type="InterPro" id="IPR029787">
    <property type="entry name" value="Nucleotide_cyclase"/>
</dbReference>
<dbReference type="Gene3D" id="3.30.70.270">
    <property type="match status" value="1"/>
</dbReference>
<feature type="domain" description="PAC" evidence="3">
    <location>
        <begin position="275"/>
        <end position="327"/>
    </location>
</feature>
<dbReference type="PROSITE" id="PS50113">
    <property type="entry name" value="PAC"/>
    <property type="match status" value="1"/>
</dbReference>
<evidence type="ECO:0000313" key="5">
    <source>
        <dbReference type="EMBL" id="TDB01230.1"/>
    </source>
</evidence>